<dbReference type="Proteomes" id="UP000676336">
    <property type="component" value="Unassembled WGS sequence"/>
</dbReference>
<dbReference type="Pfam" id="PF03496">
    <property type="entry name" value="ADPrib_exo_Tox"/>
    <property type="match status" value="1"/>
</dbReference>
<sequence>MDEFRHEKTACRYGKKCYAFMRLTENGYRQDDIGHCSVYFHDTRRGGMTTNDNFGFKKFVSAFQTWDPDTPREIEFWHGNINKGDLVKELESNGFGYVMNPTNGPYKHLDEVVQEKLNHPRHIRIGSPLSDEQMLAIILYCGTDAYADMRSDEIQYTMQTFHWGEAAKKQKWPVFSNILDDAIRCLNEADKDRRPSRVYHGLKDIEVDPKTFNNESRAALYQQHNKQHFKYGTFVSTSWDKEVSLSFMGNHGSLLTIDLTNESNDKICGADVSWISKFPIESEFLIARSATFDIQQMYFSQDHTYQIVDVVAGRYCHYIQNCIQY</sequence>
<dbReference type="PANTHER" id="PTHR10339:SF25">
    <property type="entry name" value="SECRETED EXOENZYME S"/>
    <property type="match status" value="1"/>
</dbReference>
<comment type="caution">
    <text evidence="9">The sequence shown here is derived from an EMBL/GenBank/DDBJ whole genome shotgun (WGS) entry which is preliminary data.</text>
</comment>
<dbReference type="GO" id="GO:0005576">
    <property type="term" value="C:extracellular region"/>
    <property type="evidence" value="ECO:0007669"/>
    <property type="project" value="UniProtKB-SubCell"/>
</dbReference>
<dbReference type="Proteomes" id="UP000663842">
    <property type="component" value="Unassembled WGS sequence"/>
</dbReference>
<dbReference type="EMBL" id="CAJOBH010027303">
    <property type="protein sequence ID" value="CAF4257589.1"/>
    <property type="molecule type" value="Genomic_DNA"/>
</dbReference>
<dbReference type="Gene3D" id="3.90.176.10">
    <property type="entry name" value="Toxin ADP-ribosyltransferase, Chain A, domain 1"/>
    <property type="match status" value="1"/>
</dbReference>
<keyword evidence="3" id="KW-0800">Toxin</keyword>
<evidence type="ECO:0000313" key="9">
    <source>
        <dbReference type="EMBL" id="CAF1272912.1"/>
    </source>
</evidence>
<evidence type="ECO:0000313" key="20">
    <source>
        <dbReference type="Proteomes" id="UP000663866"/>
    </source>
</evidence>
<dbReference type="EMBL" id="CAJOBF010008192">
    <property type="protein sequence ID" value="CAF4250217.1"/>
    <property type="molecule type" value="Genomic_DNA"/>
</dbReference>
<dbReference type="Proteomes" id="UP000681967">
    <property type="component" value="Unassembled WGS sequence"/>
</dbReference>
<evidence type="ECO:0000313" key="16">
    <source>
        <dbReference type="EMBL" id="CAF4257036.1"/>
    </source>
</evidence>
<evidence type="ECO:0000313" key="13">
    <source>
        <dbReference type="EMBL" id="CAF2126427.1"/>
    </source>
</evidence>
<dbReference type="Proteomes" id="UP000681720">
    <property type="component" value="Unassembled WGS sequence"/>
</dbReference>
<gene>
    <name evidence="17" type="ORF">BYL167_LOCUS25797</name>
    <name evidence="9" type="ORF">CJN711_LOCUS15569</name>
    <name evidence="14" type="ORF">GIL414_LOCUS17194</name>
    <name evidence="10" type="ORF">KQP761_LOCUS36091</name>
    <name evidence="12" type="ORF">MBJ925_LOCUS9726</name>
    <name evidence="16" type="ORF">OVN521_LOCUS29349</name>
    <name evidence="18" type="ORF">SMN809_LOCUS29160</name>
    <name evidence="15" type="ORF">UXM345_LOCUS30685</name>
    <name evidence="11" type="ORF">WKI299_LOCUS4518</name>
    <name evidence="13" type="ORF">XDN619_LOCUS23852</name>
</gene>
<evidence type="ECO:0000259" key="8">
    <source>
        <dbReference type="Pfam" id="PF03496"/>
    </source>
</evidence>
<keyword evidence="20" id="KW-1185">Reference proteome</keyword>
<keyword evidence="7" id="KW-0843">Virulence</keyword>
<evidence type="ECO:0000256" key="1">
    <source>
        <dbReference type="ARBA" id="ARBA00004613"/>
    </source>
</evidence>
<dbReference type="GO" id="GO:0090729">
    <property type="term" value="F:toxin activity"/>
    <property type="evidence" value="ECO:0007669"/>
    <property type="project" value="UniProtKB-KW"/>
</dbReference>
<evidence type="ECO:0000313" key="18">
    <source>
        <dbReference type="EMBL" id="CAF4371517.1"/>
    </source>
</evidence>
<dbReference type="Proteomes" id="UP000663887">
    <property type="component" value="Unassembled WGS sequence"/>
</dbReference>
<evidence type="ECO:0000313" key="14">
    <source>
        <dbReference type="EMBL" id="CAF4102985.1"/>
    </source>
</evidence>
<dbReference type="EMBL" id="CAJNOV010007196">
    <property type="protein sequence ID" value="CAF1272912.1"/>
    <property type="molecule type" value="Genomic_DNA"/>
</dbReference>
<evidence type="ECO:0000313" key="11">
    <source>
        <dbReference type="EMBL" id="CAF1996236.1"/>
    </source>
</evidence>
<dbReference type="Proteomes" id="UP000663824">
    <property type="component" value="Unassembled WGS sequence"/>
</dbReference>
<evidence type="ECO:0000256" key="3">
    <source>
        <dbReference type="ARBA" id="ARBA00022656"/>
    </source>
</evidence>
<dbReference type="EMBL" id="CAJNOW010020391">
    <property type="protein sequence ID" value="CAF1679009.1"/>
    <property type="molecule type" value="Genomic_DNA"/>
</dbReference>
<keyword evidence="6" id="KW-0548">Nucleotidyltransferase</keyword>
<dbReference type="EMBL" id="CAJNRE010003776">
    <property type="protein sequence ID" value="CAF2028699.1"/>
    <property type="molecule type" value="Genomic_DNA"/>
</dbReference>
<evidence type="ECO:0000256" key="4">
    <source>
        <dbReference type="ARBA" id="ARBA00022676"/>
    </source>
</evidence>
<proteinExistence type="predicted"/>
<dbReference type="Proteomes" id="UP000663855">
    <property type="component" value="Unassembled WGS sequence"/>
</dbReference>
<dbReference type="EMBL" id="CAJOBI010050942">
    <property type="protein sequence ID" value="CAF4371517.1"/>
    <property type="molecule type" value="Genomic_DNA"/>
</dbReference>
<dbReference type="InterPro" id="IPR003540">
    <property type="entry name" value="ADP-ribosyltransferase"/>
</dbReference>
<keyword evidence="4" id="KW-0328">Glycosyltransferase</keyword>
<dbReference type="EMBL" id="CAJOBG010009012">
    <property type="protein sequence ID" value="CAF4257036.1"/>
    <property type="molecule type" value="Genomic_DNA"/>
</dbReference>
<keyword evidence="2" id="KW-0964">Secreted</keyword>
<name>A0A815BNY0_9BILA</name>
<evidence type="ECO:0000313" key="15">
    <source>
        <dbReference type="EMBL" id="CAF4250217.1"/>
    </source>
</evidence>
<dbReference type="Proteomes" id="UP000663866">
    <property type="component" value="Unassembled WGS sequence"/>
</dbReference>
<dbReference type="SUPFAM" id="SSF56399">
    <property type="entry name" value="ADP-ribosylation"/>
    <property type="match status" value="1"/>
</dbReference>
<evidence type="ECO:0000256" key="7">
    <source>
        <dbReference type="ARBA" id="ARBA00023026"/>
    </source>
</evidence>
<evidence type="ECO:0000256" key="2">
    <source>
        <dbReference type="ARBA" id="ARBA00022525"/>
    </source>
</evidence>
<organism evidence="9 19">
    <name type="scientific">Rotaria magnacalcarata</name>
    <dbReference type="NCBI Taxonomy" id="392030"/>
    <lineage>
        <taxon>Eukaryota</taxon>
        <taxon>Metazoa</taxon>
        <taxon>Spiralia</taxon>
        <taxon>Gnathifera</taxon>
        <taxon>Rotifera</taxon>
        <taxon>Eurotatoria</taxon>
        <taxon>Bdelloidea</taxon>
        <taxon>Philodinida</taxon>
        <taxon>Philodinidae</taxon>
        <taxon>Rotaria</taxon>
    </lineage>
</organism>
<evidence type="ECO:0000256" key="5">
    <source>
        <dbReference type="ARBA" id="ARBA00022679"/>
    </source>
</evidence>
<evidence type="ECO:0000313" key="10">
    <source>
        <dbReference type="EMBL" id="CAF1679009.1"/>
    </source>
</evidence>
<dbReference type="EMBL" id="CAJNRF010001149">
    <property type="protein sequence ID" value="CAF1996236.1"/>
    <property type="molecule type" value="Genomic_DNA"/>
</dbReference>
<dbReference type="GO" id="GO:0016779">
    <property type="term" value="F:nucleotidyltransferase activity"/>
    <property type="evidence" value="ECO:0007669"/>
    <property type="project" value="UniProtKB-KW"/>
</dbReference>
<evidence type="ECO:0000313" key="12">
    <source>
        <dbReference type="EMBL" id="CAF2028699.1"/>
    </source>
</evidence>
<dbReference type="InterPro" id="IPR050999">
    <property type="entry name" value="ADP-ribosyltransferase_ARG"/>
</dbReference>
<protein>
    <recommendedName>
        <fullName evidence="8">ADP ribosyltransferase domain-containing protein</fullName>
    </recommendedName>
</protein>
<feature type="domain" description="ADP ribosyltransferase" evidence="8">
    <location>
        <begin position="206"/>
        <end position="310"/>
    </location>
</feature>
<evidence type="ECO:0000313" key="19">
    <source>
        <dbReference type="Proteomes" id="UP000663855"/>
    </source>
</evidence>
<dbReference type="EMBL" id="CAJNRG010010833">
    <property type="protein sequence ID" value="CAF2126427.1"/>
    <property type="molecule type" value="Genomic_DNA"/>
</dbReference>
<comment type="subcellular location">
    <subcellularLocation>
        <location evidence="1">Secreted</location>
    </subcellularLocation>
</comment>
<dbReference type="Proteomes" id="UP000663834">
    <property type="component" value="Unassembled WGS sequence"/>
</dbReference>
<dbReference type="Proteomes" id="UP000663856">
    <property type="component" value="Unassembled WGS sequence"/>
</dbReference>
<dbReference type="EMBL" id="CAJOBJ010008088">
    <property type="protein sequence ID" value="CAF4102985.1"/>
    <property type="molecule type" value="Genomic_DNA"/>
</dbReference>
<accession>A0A815BNY0</accession>
<keyword evidence="5" id="KW-0808">Transferase</keyword>
<dbReference type="GO" id="GO:0003950">
    <property type="term" value="F:NAD+ poly-ADP-ribosyltransferase activity"/>
    <property type="evidence" value="ECO:0007669"/>
    <property type="project" value="TreeGrafter"/>
</dbReference>
<dbReference type="PROSITE" id="PS51996">
    <property type="entry name" value="TR_MART"/>
    <property type="match status" value="1"/>
</dbReference>
<dbReference type="PANTHER" id="PTHR10339">
    <property type="entry name" value="ADP-RIBOSYLTRANSFERASE"/>
    <property type="match status" value="1"/>
</dbReference>
<dbReference type="AlphaFoldDB" id="A0A815BNY0"/>
<dbReference type="OrthoDB" id="9990006at2759"/>
<evidence type="ECO:0000256" key="6">
    <source>
        <dbReference type="ARBA" id="ARBA00022695"/>
    </source>
</evidence>
<reference evidence="9" key="1">
    <citation type="submission" date="2021-02" db="EMBL/GenBank/DDBJ databases">
        <authorList>
            <person name="Nowell W R."/>
        </authorList>
    </citation>
    <scope>NUCLEOTIDE SEQUENCE</scope>
</reference>
<evidence type="ECO:0000313" key="17">
    <source>
        <dbReference type="EMBL" id="CAF4257589.1"/>
    </source>
</evidence>